<evidence type="ECO:0000313" key="4">
    <source>
        <dbReference type="Proteomes" id="UP000553862"/>
    </source>
</evidence>
<sequence length="115" mass="13413">KADKAALDSKVACSQCEENMEELDERMQELQSQISGQEQHWNNTQQQFSDAIEDKLDRLELKTFRKHLEDSWNRNMEELEDRLLRENAAGIKKQLPVPFSCLSCDRMLSMQVPGQ</sequence>
<dbReference type="EMBL" id="VZUF01139949">
    <property type="protein sequence ID" value="NXV58088.1"/>
    <property type="molecule type" value="Genomic_DNA"/>
</dbReference>
<organism evidence="3 4">
    <name type="scientific">Molothrus ater</name>
    <name type="common">Brown-headed cowbird</name>
    <dbReference type="NCBI Taxonomy" id="84834"/>
    <lineage>
        <taxon>Eukaryota</taxon>
        <taxon>Metazoa</taxon>
        <taxon>Chordata</taxon>
        <taxon>Craniata</taxon>
        <taxon>Vertebrata</taxon>
        <taxon>Euteleostomi</taxon>
        <taxon>Archelosauria</taxon>
        <taxon>Archosauria</taxon>
        <taxon>Dinosauria</taxon>
        <taxon>Saurischia</taxon>
        <taxon>Theropoda</taxon>
        <taxon>Coelurosauria</taxon>
        <taxon>Aves</taxon>
        <taxon>Neognathae</taxon>
        <taxon>Neoaves</taxon>
        <taxon>Telluraves</taxon>
        <taxon>Australaves</taxon>
        <taxon>Passeriformes</taxon>
        <taxon>Passeroidea</taxon>
        <taxon>Icteridae</taxon>
        <taxon>Molothrus</taxon>
    </lineage>
</organism>
<accession>A0A7L3V0W9</accession>
<dbReference type="PANTHER" id="PTHR47080:SF2">
    <property type="entry name" value="GLUTAMINE-RICH PROTEIN 2"/>
    <property type="match status" value="1"/>
</dbReference>
<evidence type="ECO:0000313" key="3">
    <source>
        <dbReference type="EMBL" id="NXV58088.1"/>
    </source>
</evidence>
<comment type="caution">
    <text evidence="3">The sequence shown here is derived from an EMBL/GenBank/DDBJ whole genome shotgun (WGS) entry which is preliminary data.</text>
</comment>
<gene>
    <name evidence="3" type="primary">Qrich2_10</name>
    <name evidence="3" type="ORF">MOLATE_R14923</name>
</gene>
<dbReference type="Proteomes" id="UP000553862">
    <property type="component" value="Unassembled WGS sequence"/>
</dbReference>
<name>A0A7L3V0W9_MOLAT</name>
<dbReference type="AlphaFoldDB" id="A0A7L3V0W9"/>
<protein>
    <submittedName>
        <fullName evidence="3">QRIC2 protein</fullName>
    </submittedName>
</protein>
<keyword evidence="4" id="KW-1185">Reference proteome</keyword>
<keyword evidence="1" id="KW-0175">Coiled coil</keyword>
<reference evidence="3 4" key="1">
    <citation type="submission" date="2019-09" db="EMBL/GenBank/DDBJ databases">
        <title>Bird 10,000 Genomes (B10K) Project - Family phase.</title>
        <authorList>
            <person name="Zhang G."/>
        </authorList>
    </citation>
    <scope>NUCLEOTIDE SEQUENCE [LARGE SCALE GENOMIC DNA]</scope>
    <source>
        <strain evidence="3">OUT-0049</strain>
        <tissue evidence="3">Muscle</tissue>
    </source>
</reference>
<dbReference type="Pfam" id="PF16043">
    <property type="entry name" value="DUF4795"/>
    <property type="match status" value="1"/>
</dbReference>
<feature type="domain" description="DUF4795" evidence="2">
    <location>
        <begin position="1"/>
        <end position="114"/>
    </location>
</feature>
<dbReference type="InterPro" id="IPR032013">
    <property type="entry name" value="DUF4795"/>
</dbReference>
<evidence type="ECO:0000256" key="1">
    <source>
        <dbReference type="SAM" id="Coils"/>
    </source>
</evidence>
<dbReference type="PANTHER" id="PTHR47080">
    <property type="entry name" value="CHROMOSOME 16 OPEN READING FRAME 96"/>
    <property type="match status" value="1"/>
</dbReference>
<feature type="coiled-coil region" evidence="1">
    <location>
        <begin position="13"/>
        <end position="40"/>
    </location>
</feature>
<feature type="non-terminal residue" evidence="3">
    <location>
        <position position="1"/>
    </location>
</feature>
<evidence type="ECO:0000259" key="2">
    <source>
        <dbReference type="Pfam" id="PF16043"/>
    </source>
</evidence>
<feature type="non-terminal residue" evidence="3">
    <location>
        <position position="115"/>
    </location>
</feature>
<proteinExistence type="predicted"/>